<dbReference type="EMBL" id="FZOO01000002">
    <property type="protein sequence ID" value="SNS17916.1"/>
    <property type="molecule type" value="Genomic_DNA"/>
</dbReference>
<accession>A0A239CCF1</accession>
<proteinExistence type="predicted"/>
<reference evidence="3" key="1">
    <citation type="submission" date="2017-06" db="EMBL/GenBank/DDBJ databases">
        <authorList>
            <person name="Varghese N."/>
            <person name="Submissions S."/>
        </authorList>
    </citation>
    <scope>NUCLEOTIDE SEQUENCE [LARGE SCALE GENOMIC DNA]</scope>
    <source>
        <strain evidence="3">DSM 46839</strain>
    </source>
</reference>
<dbReference type="OrthoDB" id="3208682at2"/>
<protein>
    <submittedName>
        <fullName evidence="2">Carboxymethylenebutenolidase</fullName>
    </submittedName>
</protein>
<dbReference type="AlphaFoldDB" id="A0A239CCF1"/>
<gene>
    <name evidence="2" type="ORF">SAMN06893096_102373</name>
</gene>
<evidence type="ECO:0000313" key="2">
    <source>
        <dbReference type="EMBL" id="SNS17916.1"/>
    </source>
</evidence>
<dbReference type="RefSeq" id="WP_089304560.1">
    <property type="nucleotide sequence ID" value="NZ_FZOO01000002.1"/>
</dbReference>
<dbReference type="GO" id="GO:0016787">
    <property type="term" value="F:hydrolase activity"/>
    <property type="evidence" value="ECO:0007669"/>
    <property type="project" value="InterPro"/>
</dbReference>
<dbReference type="PANTHER" id="PTHR46623">
    <property type="entry name" value="CARBOXYMETHYLENEBUTENOLIDASE-RELATED"/>
    <property type="match status" value="1"/>
</dbReference>
<organism evidence="2 3">
    <name type="scientific">Geodermatophilus pulveris</name>
    <dbReference type="NCBI Taxonomy" id="1564159"/>
    <lineage>
        <taxon>Bacteria</taxon>
        <taxon>Bacillati</taxon>
        <taxon>Actinomycetota</taxon>
        <taxon>Actinomycetes</taxon>
        <taxon>Geodermatophilales</taxon>
        <taxon>Geodermatophilaceae</taxon>
        <taxon>Geodermatophilus</taxon>
    </lineage>
</organism>
<feature type="domain" description="Dienelactone hydrolase" evidence="1">
    <location>
        <begin position="18"/>
        <end position="233"/>
    </location>
</feature>
<keyword evidence="3" id="KW-1185">Reference proteome</keyword>
<dbReference type="Proteomes" id="UP000198373">
    <property type="component" value="Unassembled WGS sequence"/>
</dbReference>
<dbReference type="Pfam" id="PF01738">
    <property type="entry name" value="DLH"/>
    <property type="match status" value="1"/>
</dbReference>
<evidence type="ECO:0000259" key="1">
    <source>
        <dbReference type="Pfam" id="PF01738"/>
    </source>
</evidence>
<evidence type="ECO:0000313" key="3">
    <source>
        <dbReference type="Proteomes" id="UP000198373"/>
    </source>
</evidence>
<dbReference type="SUPFAM" id="SSF53474">
    <property type="entry name" value="alpha/beta-Hydrolases"/>
    <property type="match status" value="1"/>
</dbReference>
<dbReference type="Gene3D" id="3.40.50.1820">
    <property type="entry name" value="alpha/beta hydrolase"/>
    <property type="match status" value="1"/>
</dbReference>
<name>A0A239CCF1_9ACTN</name>
<sequence length="237" mass="25040">MPATTIPGGASAPQLRAHLAVPPVGEAPWPGVVVVHEAFGLTDDTRQQADRLAAAGYLAVAPDLFSAGGAARCLRRTFRDLLRQQGTAFGDLEATRGWLAGRPDCTGRVGVLGFCMGGGFALLGATRGFDVSAPNYGLVPENAEEVLAGACPVVGSYGRRDRAFRGAAQRLETVLTGHGVPHDVHEYPDAGHSFMNRHNSGPLAVLERVAGSSYHHPSAEDAWTRILRFLDTHLRAG</sequence>
<dbReference type="InterPro" id="IPR051049">
    <property type="entry name" value="Dienelactone_hydrolase-like"/>
</dbReference>
<dbReference type="InterPro" id="IPR029058">
    <property type="entry name" value="AB_hydrolase_fold"/>
</dbReference>
<dbReference type="PANTHER" id="PTHR46623:SF6">
    <property type="entry name" value="ALPHA_BETA-HYDROLASES SUPERFAMILY PROTEIN"/>
    <property type="match status" value="1"/>
</dbReference>
<dbReference type="InterPro" id="IPR002925">
    <property type="entry name" value="Dienelactn_hydro"/>
</dbReference>